<evidence type="ECO:0000259" key="2">
    <source>
        <dbReference type="Pfam" id="PF00206"/>
    </source>
</evidence>
<dbReference type="FunFam" id="1.10.275.10:FF:000001">
    <property type="entry name" value="Fumarate hydratase, mitochondrial"/>
    <property type="match status" value="1"/>
</dbReference>
<dbReference type="GeneID" id="41603787"/>
<dbReference type="Gene3D" id="1.10.275.10">
    <property type="entry name" value="Fumarase/aspartase (N-terminal domain)"/>
    <property type="match status" value="1"/>
</dbReference>
<dbReference type="PANTHER" id="PTHR42696:SF2">
    <property type="entry name" value="ASPARTATE AMMONIA-LYASE"/>
    <property type="match status" value="1"/>
</dbReference>
<feature type="domain" description="Fumarase C C-terminal" evidence="3">
    <location>
        <begin position="409"/>
        <end position="461"/>
    </location>
</feature>
<evidence type="ECO:0000313" key="5">
    <source>
        <dbReference type="Proteomes" id="UP000066529"/>
    </source>
</evidence>
<proteinExistence type="predicted"/>
<dbReference type="InterPro" id="IPR018951">
    <property type="entry name" value="Fumarase_C_C"/>
</dbReference>
<dbReference type="Pfam" id="PF00206">
    <property type="entry name" value="Lyase_1"/>
    <property type="match status" value="1"/>
</dbReference>
<name>A0A0E3KYH9_METTT</name>
<dbReference type="RefSeq" id="WP_148704582.1">
    <property type="nucleotide sequence ID" value="NZ_CP009501.1"/>
</dbReference>
<dbReference type="HOGENOM" id="CLU_021594_4_1_2"/>
<dbReference type="AlphaFoldDB" id="A0A0E3KYH9"/>
<reference evidence="4 5" key="1">
    <citation type="submission" date="2014-07" db="EMBL/GenBank/DDBJ databases">
        <title>Methanogenic archaea and the global carbon cycle.</title>
        <authorList>
            <person name="Henriksen J.R."/>
            <person name="Luke J."/>
            <person name="Reinhart S."/>
            <person name="Benedict M.N."/>
            <person name="Youngblut N.D."/>
            <person name="Metcalf M.E."/>
            <person name="Whitaker R.J."/>
            <person name="Metcalf W.W."/>
        </authorList>
    </citation>
    <scope>NUCLEOTIDE SEQUENCE [LARGE SCALE GENOMIC DNA]</scope>
    <source>
        <strain evidence="5">ATCC 43570 / DSM 1825 / OCM 12 / VKM B-1830 / TM-1</strain>
    </source>
</reference>
<dbReference type="PRINTS" id="PR00149">
    <property type="entry name" value="FUMRATELYASE"/>
</dbReference>
<dbReference type="Proteomes" id="UP000066529">
    <property type="component" value="Chromosome"/>
</dbReference>
<accession>A0A0E3KYH9</accession>
<dbReference type="GO" id="GO:0004333">
    <property type="term" value="F:fumarate hydratase activity"/>
    <property type="evidence" value="ECO:0007669"/>
    <property type="project" value="UniProtKB-EC"/>
</dbReference>
<dbReference type="InterPro" id="IPR020557">
    <property type="entry name" value="Fumarate_lyase_CS"/>
</dbReference>
<dbReference type="KEGG" id="mthr:MSTHT_0864"/>
<dbReference type="GO" id="GO:0008797">
    <property type="term" value="F:aspartate ammonia-lyase activity"/>
    <property type="evidence" value="ECO:0007669"/>
    <property type="project" value="TreeGrafter"/>
</dbReference>
<dbReference type="CDD" id="cd01596">
    <property type="entry name" value="Aspartase_like"/>
    <property type="match status" value="1"/>
</dbReference>
<evidence type="ECO:0000259" key="3">
    <source>
        <dbReference type="Pfam" id="PF10415"/>
    </source>
</evidence>
<dbReference type="SUPFAM" id="SSF48557">
    <property type="entry name" value="L-aspartase-like"/>
    <property type="match status" value="1"/>
</dbReference>
<dbReference type="Gene3D" id="1.10.40.30">
    <property type="entry name" value="Fumarase/aspartase (C-terminal domain)"/>
    <property type="match status" value="1"/>
</dbReference>
<dbReference type="FunFam" id="1.20.200.10:FF:000001">
    <property type="entry name" value="Fumarate hydratase, mitochondrial"/>
    <property type="match status" value="1"/>
</dbReference>
<dbReference type="GO" id="GO:0005829">
    <property type="term" value="C:cytosol"/>
    <property type="evidence" value="ECO:0007669"/>
    <property type="project" value="TreeGrafter"/>
</dbReference>
<dbReference type="STRING" id="523844.MSTHT_0864"/>
<feature type="domain" description="Fumarate lyase N-terminal" evidence="2">
    <location>
        <begin position="11"/>
        <end position="343"/>
    </location>
</feature>
<evidence type="ECO:0000256" key="1">
    <source>
        <dbReference type="ARBA" id="ARBA00023239"/>
    </source>
</evidence>
<dbReference type="NCBIfam" id="NF008909">
    <property type="entry name" value="PRK12273.1"/>
    <property type="match status" value="1"/>
</dbReference>
<dbReference type="InterPro" id="IPR008948">
    <property type="entry name" value="L-Aspartase-like"/>
</dbReference>
<dbReference type="InterPro" id="IPR000362">
    <property type="entry name" value="Fumarate_lyase_fam"/>
</dbReference>
<dbReference type="PANTHER" id="PTHR42696">
    <property type="entry name" value="ASPARTATE AMMONIA-LYASE"/>
    <property type="match status" value="1"/>
</dbReference>
<dbReference type="InterPro" id="IPR051546">
    <property type="entry name" value="Aspartate_Ammonia-Lyase"/>
</dbReference>
<dbReference type="Pfam" id="PF10415">
    <property type="entry name" value="FumaraseC_C"/>
    <property type="match status" value="1"/>
</dbReference>
<dbReference type="GO" id="GO:0006531">
    <property type="term" value="P:aspartate metabolic process"/>
    <property type="evidence" value="ECO:0007669"/>
    <property type="project" value="TreeGrafter"/>
</dbReference>
<dbReference type="PATRIC" id="fig|523844.20.peg.1112"/>
<organism evidence="4 5">
    <name type="scientific">Methanosarcina thermophila (strain ATCC 43570 / DSM 1825 / OCM 12 / VKM B-1830 / TM-1)</name>
    <dbReference type="NCBI Taxonomy" id="523844"/>
    <lineage>
        <taxon>Archaea</taxon>
        <taxon>Methanobacteriati</taxon>
        <taxon>Methanobacteriota</taxon>
        <taxon>Stenosarchaea group</taxon>
        <taxon>Methanomicrobia</taxon>
        <taxon>Methanosarcinales</taxon>
        <taxon>Methanosarcinaceae</taxon>
        <taxon>Methanosarcina</taxon>
    </lineage>
</organism>
<dbReference type="EC" id="4.2.1.2" evidence="4"/>
<dbReference type="Gene3D" id="1.20.200.10">
    <property type="entry name" value="Fumarase/aspartase (Central domain)"/>
    <property type="match status" value="1"/>
</dbReference>
<dbReference type="EMBL" id="CP009501">
    <property type="protein sequence ID" value="AKB12622.1"/>
    <property type="molecule type" value="Genomic_DNA"/>
</dbReference>
<evidence type="ECO:0000313" key="4">
    <source>
        <dbReference type="EMBL" id="AKB12622.1"/>
    </source>
</evidence>
<gene>
    <name evidence="4" type="ORF">MSTHT_0864</name>
</gene>
<keyword evidence="1 4" id="KW-0456">Lyase</keyword>
<protein>
    <submittedName>
        <fullName evidence="4">Fumarate hydratase class II</fullName>
        <ecNumber evidence="4">4.2.1.2</ecNumber>
    </submittedName>
</protein>
<dbReference type="PROSITE" id="PS00163">
    <property type="entry name" value="FUMARATE_LYASES"/>
    <property type="match status" value="1"/>
</dbReference>
<sequence>MNSRIEKDSLGEMEVPADAYYGIQTQRAICNFPVSGHRASPEFIRAYILVKKAAALTNLELGVLDRVRGDAIVAAADEVLSGLSGKYSDQFPVDIFQAGAGTSFNMNVNEVLANRALEILGRNRGDYSFLSPNDHVNMSQSTNDTFPTASSIAVIFAADRLIDVLASLAEAFQAKALEFSRIPKSGRTHLMDALPVTLGDEFGAYAAALLRASGRIKERRNDLLELPLGGTATGTGANTDPKYRELVISKLSELCKLPFRKASNSFEALQSRSQLAAFSGALRELALELIRIANDLRLLNAGPTSGISEIELPAVQPGSSMMPGKYNPVMAECLDMIGFQIVGNDTAVAFATQAGQLELNVMTPVITSNILMSVSLLTNYLPIFQTRCVEGIKANEDRCRAYLELNPTLVTFLAPKLGYLNAAEIAKEVLDKRIPVKEVLVMRGFLSKEEADELLKIENLLQFPGSEKSKTSLKE</sequence>
<dbReference type="InterPro" id="IPR024083">
    <property type="entry name" value="Fumarase/histidase_N"/>
</dbReference>
<dbReference type="GO" id="GO:0006099">
    <property type="term" value="P:tricarboxylic acid cycle"/>
    <property type="evidence" value="ECO:0007669"/>
    <property type="project" value="InterPro"/>
</dbReference>
<dbReference type="InterPro" id="IPR022761">
    <property type="entry name" value="Fumarate_lyase_N"/>
</dbReference>